<protein>
    <submittedName>
        <fullName evidence="1">DUF2783 domain-containing protein</fullName>
    </submittedName>
</protein>
<dbReference type="Proteomes" id="UP000283063">
    <property type="component" value="Chromosome"/>
</dbReference>
<reference evidence="1 2" key="1">
    <citation type="submission" date="2018-10" db="EMBL/GenBank/DDBJ databases">
        <title>Parasedimentitalea marina sp. nov., a psychrophilic bacterium isolated from deep seawater of the New Britain Trench.</title>
        <authorList>
            <person name="Cao J."/>
        </authorList>
    </citation>
    <scope>NUCLEOTIDE SEQUENCE [LARGE SCALE GENOMIC DNA]</scope>
    <source>
        <strain evidence="1 2">W43</strain>
    </source>
</reference>
<name>A0A3T0N424_9RHOB</name>
<organism evidence="1 2">
    <name type="scientific">Parasedimentitalea marina</name>
    <dbReference type="NCBI Taxonomy" id="2483033"/>
    <lineage>
        <taxon>Bacteria</taxon>
        <taxon>Pseudomonadati</taxon>
        <taxon>Pseudomonadota</taxon>
        <taxon>Alphaproteobacteria</taxon>
        <taxon>Rhodobacterales</taxon>
        <taxon>Paracoccaceae</taxon>
        <taxon>Parasedimentitalea</taxon>
    </lineage>
</organism>
<dbReference type="RefSeq" id="WP_127749281.1">
    <property type="nucleotide sequence ID" value="NZ_CP033219.1"/>
</dbReference>
<dbReference type="AlphaFoldDB" id="A0A3T0N424"/>
<keyword evidence="2" id="KW-1185">Reference proteome</keyword>
<evidence type="ECO:0000313" key="2">
    <source>
        <dbReference type="Proteomes" id="UP000283063"/>
    </source>
</evidence>
<sequence length="67" mass="7209">MTPTDLERVYDTLAASLDSVGPDKSELFLAKLALLLSHEIDDAGRVHDLVREAGSHINASDCVSSEL</sequence>
<dbReference type="KEGG" id="sedi:EBB79_13175"/>
<gene>
    <name evidence="1" type="ORF">EBB79_13175</name>
</gene>
<evidence type="ECO:0000313" key="1">
    <source>
        <dbReference type="EMBL" id="AZV78729.1"/>
    </source>
</evidence>
<dbReference type="EMBL" id="CP033219">
    <property type="protein sequence ID" value="AZV78729.1"/>
    <property type="molecule type" value="Genomic_DNA"/>
</dbReference>
<accession>A0A3T0N424</accession>
<proteinExistence type="predicted"/>